<accession>A0ABR3S0W2</accession>
<gene>
    <name evidence="3" type="ORF">SLS60_001773</name>
</gene>
<keyword evidence="4" id="KW-1185">Reference proteome</keyword>
<sequence length="459" mass="51807">MATASLTGLPLELLVHLIAVYLPTEDLGALRLTDKYLEKALFDTFAREFFTKRQFMLSTSSLQTLVDISRHGALNKTLKHVIIGMESFQSFQDADPGFWNLSDAQRRVFFAGFADQFSLMSSGHDRTLLVEAFRNLPNLDTIGIRDYSANGRVRDGGRWSSYGAPTISRQLGYDLQIYSNEFASCVFQLVMQALADANRVIPSIETILRGQLAGLTDLAFYLRSPDRKIDAVLSGLEQLLLTLHFTNSLRGTLNVDLLFLGSFLLRTPSLKHLRLNFQKPHTSTTYTVLQHLVTTPNLLPSLQRLDLGMMSTSPDTLLQIMSKFSVTLQHVSLWKTELRYDNSVLWNDSEDRYNPWPRVLRVISTTSHLSRMTLGCLGQLSEHEEPIHVKFKDGKISHEYSGDVKDWMPQLINQLVVSWPQRPAEDSNYTSDGESADGEDGFIDDDEPMDEDASEDDAD</sequence>
<reference evidence="3 4" key="1">
    <citation type="submission" date="2024-02" db="EMBL/GenBank/DDBJ databases">
        <title>De novo assembly and annotation of 12 fungi associated with fruit tree decline syndrome in Ontario, Canada.</title>
        <authorList>
            <person name="Sulman M."/>
            <person name="Ellouze W."/>
            <person name="Ilyukhin E."/>
        </authorList>
    </citation>
    <scope>NUCLEOTIDE SEQUENCE [LARGE SCALE GENOMIC DNA]</scope>
    <source>
        <strain evidence="3 4">M42-189</strain>
    </source>
</reference>
<evidence type="ECO:0000313" key="3">
    <source>
        <dbReference type="EMBL" id="KAL1610108.1"/>
    </source>
</evidence>
<protein>
    <recommendedName>
        <fullName evidence="5">F-box domain-containing protein</fullName>
    </recommendedName>
</protein>
<name>A0ABR3S0W2_9PLEO</name>
<evidence type="ECO:0000256" key="1">
    <source>
        <dbReference type="SAM" id="MobiDB-lite"/>
    </source>
</evidence>
<feature type="signal peptide" evidence="2">
    <location>
        <begin position="1"/>
        <end position="19"/>
    </location>
</feature>
<dbReference type="EMBL" id="JAKJXO020000002">
    <property type="protein sequence ID" value="KAL1610108.1"/>
    <property type="molecule type" value="Genomic_DNA"/>
</dbReference>
<proteinExistence type="predicted"/>
<dbReference type="Proteomes" id="UP001521785">
    <property type="component" value="Unassembled WGS sequence"/>
</dbReference>
<evidence type="ECO:0000256" key="2">
    <source>
        <dbReference type="SAM" id="SignalP"/>
    </source>
</evidence>
<evidence type="ECO:0000313" key="4">
    <source>
        <dbReference type="Proteomes" id="UP001521785"/>
    </source>
</evidence>
<organism evidence="3 4">
    <name type="scientific">Paraconiothyrium brasiliense</name>
    <dbReference type="NCBI Taxonomy" id="300254"/>
    <lineage>
        <taxon>Eukaryota</taxon>
        <taxon>Fungi</taxon>
        <taxon>Dikarya</taxon>
        <taxon>Ascomycota</taxon>
        <taxon>Pezizomycotina</taxon>
        <taxon>Dothideomycetes</taxon>
        <taxon>Pleosporomycetidae</taxon>
        <taxon>Pleosporales</taxon>
        <taxon>Massarineae</taxon>
        <taxon>Didymosphaeriaceae</taxon>
        <taxon>Paraconiothyrium</taxon>
    </lineage>
</organism>
<feature type="region of interest" description="Disordered" evidence="1">
    <location>
        <begin position="422"/>
        <end position="459"/>
    </location>
</feature>
<feature type="chain" id="PRO_5047168695" description="F-box domain-containing protein" evidence="2">
    <location>
        <begin position="20"/>
        <end position="459"/>
    </location>
</feature>
<feature type="compositionally biased region" description="Acidic residues" evidence="1">
    <location>
        <begin position="434"/>
        <end position="459"/>
    </location>
</feature>
<evidence type="ECO:0008006" key="5">
    <source>
        <dbReference type="Google" id="ProtNLM"/>
    </source>
</evidence>
<comment type="caution">
    <text evidence="3">The sequence shown here is derived from an EMBL/GenBank/DDBJ whole genome shotgun (WGS) entry which is preliminary data.</text>
</comment>
<keyword evidence="2" id="KW-0732">Signal</keyword>